<comment type="catalytic activity">
    <reaction evidence="7">
        <text>Na(+)(in) + 2 H(+)(out) = Na(+)(out) + 2 H(+)(in)</text>
        <dbReference type="Rhea" id="RHEA:29251"/>
        <dbReference type="ChEBI" id="CHEBI:15378"/>
        <dbReference type="ChEBI" id="CHEBI:29101"/>
    </reaction>
</comment>
<comment type="function">
    <text evidence="7">Na(+)/H(+) antiporter that extrudes sodium in exchange for external protons.</text>
</comment>
<dbReference type="NCBIfam" id="NF007112">
    <property type="entry name" value="PRK09561.1"/>
    <property type="match status" value="1"/>
</dbReference>
<evidence type="ECO:0000256" key="7">
    <source>
        <dbReference type="HAMAP-Rule" id="MF_01844"/>
    </source>
</evidence>
<feature type="transmembrane region" description="Helical" evidence="7">
    <location>
        <begin position="186"/>
        <end position="202"/>
    </location>
</feature>
<evidence type="ECO:0000313" key="8">
    <source>
        <dbReference type="EMBL" id="MDM5147132.1"/>
    </source>
</evidence>
<feature type="transmembrane region" description="Helical" evidence="7">
    <location>
        <begin position="126"/>
        <end position="148"/>
    </location>
</feature>
<evidence type="ECO:0000256" key="1">
    <source>
        <dbReference type="ARBA" id="ARBA00004429"/>
    </source>
</evidence>
<comment type="similarity">
    <text evidence="7">Belongs to the NhaA Na(+)/H(+) (TC 2.A.33) antiporter family.</text>
</comment>
<dbReference type="Proteomes" id="UP001168167">
    <property type="component" value="Unassembled WGS sequence"/>
</dbReference>
<feature type="transmembrane region" description="Helical" evidence="7">
    <location>
        <begin position="294"/>
        <end position="318"/>
    </location>
</feature>
<evidence type="ECO:0000256" key="4">
    <source>
        <dbReference type="ARBA" id="ARBA00022989"/>
    </source>
</evidence>
<evidence type="ECO:0000256" key="5">
    <source>
        <dbReference type="ARBA" id="ARBA00023136"/>
    </source>
</evidence>
<evidence type="ECO:0000313" key="9">
    <source>
        <dbReference type="Proteomes" id="UP001168167"/>
    </source>
</evidence>
<feature type="transmembrane region" description="Helical" evidence="7">
    <location>
        <begin position="101"/>
        <end position="120"/>
    </location>
</feature>
<gene>
    <name evidence="7 8" type="primary">nhaA</name>
    <name evidence="8" type="ORF">NQX30_01890</name>
</gene>
<dbReference type="InterPro" id="IPR023171">
    <property type="entry name" value="Na/H_antiporter_dom_sf"/>
</dbReference>
<dbReference type="NCBIfam" id="NF007111">
    <property type="entry name" value="PRK09560.1"/>
    <property type="match status" value="1"/>
</dbReference>
<keyword evidence="2 7" id="KW-1003">Cell membrane</keyword>
<feature type="transmembrane region" description="Helical" evidence="7">
    <location>
        <begin position="369"/>
        <end position="390"/>
    </location>
</feature>
<keyword evidence="4 7" id="KW-1133">Transmembrane helix</keyword>
<keyword evidence="7" id="KW-0915">Sodium</keyword>
<dbReference type="InterPro" id="IPR004670">
    <property type="entry name" value="NhaA"/>
</dbReference>
<feature type="transmembrane region" description="Helical" evidence="7">
    <location>
        <begin position="60"/>
        <end position="80"/>
    </location>
</feature>
<reference evidence="8" key="1">
    <citation type="submission" date="2022-08" db="EMBL/GenBank/DDBJ databases">
        <authorList>
            <person name="Dzunkova M."/>
            <person name="La Clair J."/>
            <person name="Tyml T."/>
            <person name="Doud D."/>
            <person name="Schulz F."/>
            <person name="Piquer S."/>
            <person name="Porcel Sanchis D."/>
            <person name="Osborn A."/>
            <person name="Robinson D."/>
            <person name="Louie K.B."/>
            <person name="Bowen B.P."/>
            <person name="Bowers R."/>
            <person name="Lee J."/>
            <person name="Arnau Llombart V."/>
            <person name="Diaz Villanueva W."/>
            <person name="Gosliner T."/>
            <person name="Northen T."/>
            <person name="Cheng J.-F."/>
            <person name="Burkart M.D."/>
            <person name="Woyke T."/>
        </authorList>
    </citation>
    <scope>NUCLEOTIDE SEQUENCE</scope>
    <source>
        <strain evidence="8">Df01</strain>
    </source>
</reference>
<dbReference type="Pfam" id="PF06965">
    <property type="entry name" value="Na_H_antiport_1"/>
    <property type="match status" value="1"/>
</dbReference>
<evidence type="ECO:0000256" key="2">
    <source>
        <dbReference type="ARBA" id="ARBA00022475"/>
    </source>
</evidence>
<dbReference type="HAMAP" id="MF_01844">
    <property type="entry name" value="NhaA"/>
    <property type="match status" value="1"/>
</dbReference>
<keyword evidence="7" id="KW-0813">Transport</keyword>
<sequence length="398" mass="42187">MPIKRAYQTLSHFFATEIAGGICLFIAALLAMLMANSELRSAYAHFLHVPIGVVLGEQTFSLSLTHFINDGLMALFFLLVGLEIKRELVEGELSSRAQAMLPAVAAAGGMAGPALIYAFFNWDDSIAMRGWAIPTATDIAFSLGVLSLLGKRVPLALKVFLLAVAVIDDLGAIAIIAVFYTSDLSTVPLLLSLLIIVGLGTLNRYEVCSRTPYLLLGGILWVCVLQSGVHATLAGVAVAFTVPLRMTGNKKSPLPKLEHDLHTMVTFLILPLFAFANAGVNFSGLSPSVLLNPLPLGITMGLLAGKAIGITGTVWLMVKSGAATLPRDCSWLAMMGLSLLCGIGFTVSLFIGNLAFAEGNLDMVNFVKLGVIFGSSIAGVLGYLMLRFIALPSLSLDK</sequence>
<dbReference type="EMBL" id="JANQAO010000001">
    <property type="protein sequence ID" value="MDM5147132.1"/>
    <property type="molecule type" value="Genomic_DNA"/>
</dbReference>
<feature type="transmembrane region" description="Helical" evidence="7">
    <location>
        <begin position="12"/>
        <end position="35"/>
    </location>
</feature>
<proteinExistence type="inferred from homology"/>
<keyword evidence="7" id="KW-0406">Ion transport</keyword>
<keyword evidence="7" id="KW-0050">Antiport</keyword>
<reference evidence="8" key="2">
    <citation type="journal article" date="2023" name="Microbiome">
        <title>Synthase-selected sorting approach identifies a beta-lactone synthase in a nudibranch symbiotic bacterium.</title>
        <authorList>
            <person name="Dzunkova M."/>
            <person name="La Clair J.J."/>
            <person name="Tyml T."/>
            <person name="Doud D."/>
            <person name="Schulz F."/>
            <person name="Piquer-Esteban S."/>
            <person name="Porcel Sanchis D."/>
            <person name="Osborn A."/>
            <person name="Robinson D."/>
            <person name="Louie K.B."/>
            <person name="Bowen B.P."/>
            <person name="Bowers R.M."/>
            <person name="Lee J."/>
            <person name="Arnau V."/>
            <person name="Diaz-Villanueva W."/>
            <person name="Stepanauskas R."/>
            <person name="Gosliner T."/>
            <person name="Date S.V."/>
            <person name="Northen T.R."/>
            <person name="Cheng J.F."/>
            <person name="Burkart M.D."/>
            <person name="Woyke T."/>
        </authorList>
    </citation>
    <scope>NUCLEOTIDE SEQUENCE</scope>
    <source>
        <strain evidence="8">Df01</strain>
    </source>
</reference>
<evidence type="ECO:0000256" key="6">
    <source>
        <dbReference type="ARBA" id="ARBA00023201"/>
    </source>
</evidence>
<feature type="transmembrane region" description="Helical" evidence="7">
    <location>
        <begin position="214"/>
        <end position="241"/>
    </location>
</feature>
<keyword evidence="3 7" id="KW-0812">Transmembrane</keyword>
<dbReference type="PANTHER" id="PTHR30341">
    <property type="entry name" value="SODIUM ION/PROTON ANTIPORTER NHAA-RELATED"/>
    <property type="match status" value="1"/>
</dbReference>
<dbReference type="Gene3D" id="1.20.1530.10">
    <property type="entry name" value="Na+/H+ antiporter like domain"/>
    <property type="match status" value="1"/>
</dbReference>
<organism evidence="8 9">
    <name type="scientific">Candidatus Doriopsillibacter californiensis</name>
    <dbReference type="NCBI Taxonomy" id="2970740"/>
    <lineage>
        <taxon>Bacteria</taxon>
        <taxon>Pseudomonadati</taxon>
        <taxon>Pseudomonadota</taxon>
        <taxon>Gammaproteobacteria</taxon>
        <taxon>Candidatus Tethybacterales</taxon>
        <taxon>Candidatus Persebacteraceae</taxon>
        <taxon>Candidatus Doriopsillibacter</taxon>
    </lineage>
</organism>
<evidence type="ECO:0000256" key="3">
    <source>
        <dbReference type="ARBA" id="ARBA00022692"/>
    </source>
</evidence>
<feature type="transmembrane region" description="Helical" evidence="7">
    <location>
        <begin position="261"/>
        <end position="282"/>
    </location>
</feature>
<dbReference type="PANTHER" id="PTHR30341:SF0">
    <property type="entry name" value="NA(+)_H(+) ANTIPORTER NHAA"/>
    <property type="match status" value="1"/>
</dbReference>
<comment type="caution">
    <text evidence="8">The sequence shown here is derived from an EMBL/GenBank/DDBJ whole genome shotgun (WGS) entry which is preliminary data.</text>
</comment>
<protein>
    <recommendedName>
        <fullName evidence="7">Na(+)/H(+) antiporter NhaA</fullName>
    </recommendedName>
    <alternativeName>
        <fullName evidence="7">Sodium/proton antiporter NhaA</fullName>
    </alternativeName>
</protein>
<keyword evidence="5 7" id="KW-0472">Membrane</keyword>
<comment type="subcellular location">
    <subcellularLocation>
        <location evidence="1">Cell inner membrane</location>
        <topology evidence="1">Multi-pass membrane protein</topology>
    </subcellularLocation>
    <subcellularLocation>
        <location evidence="7">Cell membrane</location>
        <topology evidence="7">Multi-pass membrane protein</topology>
    </subcellularLocation>
</comment>
<name>A0ABT7QK96_9GAMM</name>
<feature type="transmembrane region" description="Helical" evidence="7">
    <location>
        <begin position="160"/>
        <end position="180"/>
    </location>
</feature>
<keyword evidence="6 7" id="KW-0739">Sodium transport</keyword>
<feature type="transmembrane region" description="Helical" evidence="7">
    <location>
        <begin position="330"/>
        <end position="357"/>
    </location>
</feature>
<dbReference type="NCBIfam" id="TIGR00773">
    <property type="entry name" value="NhaA"/>
    <property type="match status" value="1"/>
</dbReference>
<keyword evidence="9" id="KW-1185">Reference proteome</keyword>
<accession>A0ABT7QK96</accession>